<evidence type="ECO:0000256" key="5">
    <source>
        <dbReference type="ARBA" id="ARBA00022840"/>
    </source>
</evidence>
<proteinExistence type="inferred from homology"/>
<dbReference type="PANTHER" id="PTHR43085:SF49">
    <property type="entry name" value="5-DEHYDRO-2-DEOXYGLUCONOKINASE"/>
    <property type="match status" value="1"/>
</dbReference>
<evidence type="ECO:0000313" key="7">
    <source>
        <dbReference type="EMBL" id="NIZ47720.1"/>
    </source>
</evidence>
<accession>A0A968GDB0</accession>
<comment type="similarity">
    <text evidence="1">Belongs to the carbohydrate kinase PfkB family.</text>
</comment>
<evidence type="ECO:0000256" key="4">
    <source>
        <dbReference type="ARBA" id="ARBA00022777"/>
    </source>
</evidence>
<name>A0A968GDB0_9SPIO</name>
<evidence type="ECO:0000259" key="6">
    <source>
        <dbReference type="Pfam" id="PF00294"/>
    </source>
</evidence>
<evidence type="ECO:0000256" key="1">
    <source>
        <dbReference type="ARBA" id="ARBA00010688"/>
    </source>
</evidence>
<dbReference type="PANTHER" id="PTHR43085">
    <property type="entry name" value="HEXOKINASE FAMILY MEMBER"/>
    <property type="match status" value="1"/>
</dbReference>
<evidence type="ECO:0000313" key="8">
    <source>
        <dbReference type="Proteomes" id="UP000752013"/>
    </source>
</evidence>
<evidence type="ECO:0000256" key="2">
    <source>
        <dbReference type="ARBA" id="ARBA00022679"/>
    </source>
</evidence>
<dbReference type="InterPro" id="IPR011611">
    <property type="entry name" value="PfkB_dom"/>
</dbReference>
<reference evidence="7" key="1">
    <citation type="submission" date="2020-03" db="EMBL/GenBank/DDBJ databases">
        <title>Spirochaetal bacteria isolated from arthropods constitute a novel genus Entomospira genus novum within the order Spirochaetales.</title>
        <authorList>
            <person name="Grana-Miraglia L."/>
            <person name="Sikutova S."/>
            <person name="Fingerle V."/>
            <person name="Sing A."/>
            <person name="Castillo-Ramirez S."/>
            <person name="Margos G."/>
            <person name="Rudolf I."/>
        </authorList>
    </citation>
    <scope>NUCLEOTIDE SEQUENCE</scope>
    <source>
        <strain evidence="7">BR208</strain>
    </source>
</reference>
<dbReference type="CDD" id="cd01166">
    <property type="entry name" value="KdgK"/>
    <property type="match status" value="1"/>
</dbReference>
<sequence>MNKEQDLDVILLGRIAIDFNPIEIYCGLEDSQTFKKYLGGSPANIAVGLARLKQRVGFIGMISDDQFGKFVLHYFEKEGIDTSHIVKARHNENLGLTFTEIKSDSDSSILMYRNEAADLKLEVSDISEHYIQRAKYLVISGTALSQSPSREATLKALYIAKKYHIVVVFDIDYRSYTWNHHDELSIYYSIIAEKSDIIIGSKEEYDLMYALEGSNLTCNEIAKKAQASGSQLVVIKEGKDGSLVYSANEIYRVKPIPVKLLKSFGGGDAYASALIYGLLMKLPLADTLLLATASASMLVSSHSCSADMPTIEQLEQFIQEKLKTMNADNIVWSL</sequence>
<dbReference type="SUPFAM" id="SSF53613">
    <property type="entry name" value="Ribokinase-like"/>
    <property type="match status" value="1"/>
</dbReference>
<comment type="caution">
    <text evidence="7">The sequence shown here is derived from an EMBL/GenBank/DDBJ whole genome shotgun (WGS) entry which is preliminary data.</text>
</comment>
<dbReference type="EC" id="2.7.1.92" evidence="7"/>
<dbReference type="Gene3D" id="3.40.1190.20">
    <property type="match status" value="1"/>
</dbReference>
<dbReference type="Pfam" id="PF00294">
    <property type="entry name" value="PfkB"/>
    <property type="match status" value="1"/>
</dbReference>
<keyword evidence="8" id="KW-1185">Reference proteome</keyword>
<keyword evidence="4" id="KW-0418">Kinase</keyword>
<dbReference type="GO" id="GO:0005524">
    <property type="term" value="F:ATP binding"/>
    <property type="evidence" value="ECO:0007669"/>
    <property type="project" value="UniProtKB-KW"/>
</dbReference>
<dbReference type="GO" id="GO:0047590">
    <property type="term" value="F:5-dehydro-2-deoxygluconokinase activity"/>
    <property type="evidence" value="ECO:0007669"/>
    <property type="project" value="UniProtKB-EC"/>
</dbReference>
<keyword evidence="2 7" id="KW-0808">Transferase</keyword>
<dbReference type="Gene3D" id="2.20.150.10">
    <property type="entry name" value="putative 5-dehydro-2- deoxygluconokinase"/>
    <property type="match status" value="1"/>
</dbReference>
<dbReference type="NCBIfam" id="TIGR04382">
    <property type="entry name" value="myo_inos_iolC_N"/>
    <property type="match status" value="1"/>
</dbReference>
<dbReference type="InterPro" id="IPR023314">
    <property type="entry name" value="Myo_inos_IolC-like_sf"/>
</dbReference>
<dbReference type="InterPro" id="IPR029056">
    <property type="entry name" value="Ribokinase-like"/>
</dbReference>
<dbReference type="InterPro" id="IPR050306">
    <property type="entry name" value="PfkB_Carbo_kinase"/>
</dbReference>
<gene>
    <name evidence="7" type="primary">iolC</name>
    <name evidence="7" type="ORF">HCT46_07320</name>
</gene>
<dbReference type="Proteomes" id="UP000752013">
    <property type="component" value="Unassembled WGS sequence"/>
</dbReference>
<feature type="domain" description="Carbohydrate kinase PfkB" evidence="6">
    <location>
        <begin position="9"/>
        <end position="310"/>
    </location>
</feature>
<dbReference type="RefSeq" id="WP_167704428.1">
    <property type="nucleotide sequence ID" value="NZ_CP118170.1"/>
</dbReference>
<dbReference type="AlphaFoldDB" id="A0A968GDB0"/>
<evidence type="ECO:0000256" key="3">
    <source>
        <dbReference type="ARBA" id="ARBA00022741"/>
    </source>
</evidence>
<dbReference type="InterPro" id="IPR030830">
    <property type="entry name" value="Myo_inos_IolC"/>
</dbReference>
<protein>
    <submittedName>
        <fullName evidence="7">5-dehydro-2-deoxygluconokinase</fullName>
        <ecNumber evidence="7">2.7.1.92</ecNumber>
    </submittedName>
</protein>
<keyword evidence="3" id="KW-0547">Nucleotide-binding</keyword>
<keyword evidence="5" id="KW-0067">ATP-binding</keyword>
<organism evidence="7 8">
    <name type="scientific">Entomospira nematocerorum</name>
    <dbReference type="NCBI Taxonomy" id="2719987"/>
    <lineage>
        <taxon>Bacteria</taxon>
        <taxon>Pseudomonadati</taxon>
        <taxon>Spirochaetota</taxon>
        <taxon>Spirochaetia</taxon>
        <taxon>Spirochaetales</taxon>
        <taxon>Spirochaetaceae</taxon>
        <taxon>Entomospira</taxon>
    </lineage>
</organism>
<dbReference type="EMBL" id="JAATLK010000003">
    <property type="protein sequence ID" value="NIZ47720.1"/>
    <property type="molecule type" value="Genomic_DNA"/>
</dbReference>